<dbReference type="GO" id="GO:0005789">
    <property type="term" value="C:endoplasmic reticulum membrane"/>
    <property type="evidence" value="ECO:0007669"/>
    <property type="project" value="UniProtKB-SubCell"/>
</dbReference>
<proteinExistence type="predicted"/>
<keyword evidence="5 7" id="KW-0472">Membrane</keyword>
<keyword evidence="2 7" id="KW-0812">Transmembrane</keyword>
<feature type="region of interest" description="Disordered" evidence="6">
    <location>
        <begin position="258"/>
        <end position="283"/>
    </location>
</feature>
<protein>
    <recommendedName>
        <fullName evidence="10">ATPase, vacuolar ER assembly factor, Vma12</fullName>
    </recommendedName>
</protein>
<sequence length="283" mass="31655">MVLLTMTPAIVRAIAKAREVSEEELSKLQLPAEPSLAEPNTGNPISHSQLIDISKLLKKHVDETGAADAENGPLLYTLDSLLKGSDIYITPPPPKKEPLVVYADQPQTPEYKALMERLRREEEARAYERMLHPVPAIQTFAQRFPTTPHAHFNSIGGGVVEEDDDVNYNEVHRQIILIINVLITIIACSAFIWVAARHWSIPRRLGLSMSGSGAIAVAEVVIYRGYVRRVKEAKLKERKKPEIKKIVESWVIDRATDKKGVATSSGSREGVDESIRYRKGKHR</sequence>
<dbReference type="PANTHER" id="PTHR31394">
    <property type="entry name" value="TRANSMEMBRANE PROTEIN 199"/>
    <property type="match status" value="1"/>
</dbReference>
<dbReference type="EMBL" id="ML986591">
    <property type="protein sequence ID" value="KAF2267386.1"/>
    <property type="molecule type" value="Genomic_DNA"/>
</dbReference>
<evidence type="ECO:0000313" key="9">
    <source>
        <dbReference type="Proteomes" id="UP000800093"/>
    </source>
</evidence>
<gene>
    <name evidence="8" type="ORF">CC78DRAFT_76312</name>
</gene>
<feature type="transmembrane region" description="Helical" evidence="7">
    <location>
        <begin position="207"/>
        <end position="226"/>
    </location>
</feature>
<evidence type="ECO:0000256" key="7">
    <source>
        <dbReference type="SAM" id="Phobius"/>
    </source>
</evidence>
<evidence type="ECO:0000256" key="5">
    <source>
        <dbReference type="ARBA" id="ARBA00023136"/>
    </source>
</evidence>
<dbReference type="InterPro" id="IPR021013">
    <property type="entry name" value="ATPase_Vma12"/>
</dbReference>
<dbReference type="PANTHER" id="PTHR31394:SF1">
    <property type="entry name" value="TRANSMEMBRANE PROTEIN 199"/>
    <property type="match status" value="1"/>
</dbReference>
<dbReference type="Proteomes" id="UP000800093">
    <property type="component" value="Unassembled WGS sequence"/>
</dbReference>
<dbReference type="OrthoDB" id="19981at2759"/>
<comment type="subcellular location">
    <subcellularLocation>
        <location evidence="1">Endoplasmic reticulum membrane</location>
        <topology evidence="1">Multi-pass membrane protein</topology>
    </subcellularLocation>
</comment>
<evidence type="ECO:0000313" key="8">
    <source>
        <dbReference type="EMBL" id="KAF2267386.1"/>
    </source>
</evidence>
<dbReference type="AlphaFoldDB" id="A0A9P4N8Z6"/>
<evidence type="ECO:0000256" key="6">
    <source>
        <dbReference type="SAM" id="MobiDB-lite"/>
    </source>
</evidence>
<keyword evidence="9" id="KW-1185">Reference proteome</keyword>
<evidence type="ECO:0000256" key="1">
    <source>
        <dbReference type="ARBA" id="ARBA00004477"/>
    </source>
</evidence>
<evidence type="ECO:0000256" key="3">
    <source>
        <dbReference type="ARBA" id="ARBA00022824"/>
    </source>
</evidence>
<keyword evidence="3" id="KW-0256">Endoplasmic reticulum</keyword>
<comment type="caution">
    <text evidence="8">The sequence shown here is derived from an EMBL/GenBank/DDBJ whole genome shotgun (WGS) entry which is preliminary data.</text>
</comment>
<feature type="transmembrane region" description="Helical" evidence="7">
    <location>
        <begin position="175"/>
        <end position="195"/>
    </location>
</feature>
<evidence type="ECO:0008006" key="10">
    <source>
        <dbReference type="Google" id="ProtNLM"/>
    </source>
</evidence>
<name>A0A9P4N8Z6_9PLEO</name>
<dbReference type="GO" id="GO:0070072">
    <property type="term" value="P:vacuolar proton-transporting V-type ATPase complex assembly"/>
    <property type="evidence" value="ECO:0007669"/>
    <property type="project" value="InterPro"/>
</dbReference>
<accession>A0A9P4N8Z6</accession>
<evidence type="ECO:0000256" key="4">
    <source>
        <dbReference type="ARBA" id="ARBA00022989"/>
    </source>
</evidence>
<evidence type="ECO:0000256" key="2">
    <source>
        <dbReference type="ARBA" id="ARBA00022692"/>
    </source>
</evidence>
<keyword evidence="4 7" id="KW-1133">Transmembrane helix</keyword>
<reference evidence="9" key="1">
    <citation type="journal article" date="2020" name="Stud. Mycol.">
        <title>101 Dothideomycetes genomes: A test case for predicting lifestyles and emergence of pathogens.</title>
        <authorList>
            <person name="Haridas S."/>
            <person name="Albert R."/>
            <person name="Binder M."/>
            <person name="Bloem J."/>
            <person name="LaButti K."/>
            <person name="Salamov A."/>
            <person name="Andreopoulos B."/>
            <person name="Baker S."/>
            <person name="Barry K."/>
            <person name="Bills G."/>
            <person name="Bluhm B."/>
            <person name="Cannon C."/>
            <person name="Castanera R."/>
            <person name="Culley D."/>
            <person name="Daum C."/>
            <person name="Ezra D."/>
            <person name="Gonzalez J."/>
            <person name="Henrissat B."/>
            <person name="Kuo A."/>
            <person name="Liang C."/>
            <person name="Lipzen A."/>
            <person name="Lutzoni F."/>
            <person name="Magnuson J."/>
            <person name="Mondo S."/>
            <person name="Nolan M."/>
            <person name="Ohm R."/>
            <person name="Pangilinan J."/>
            <person name="Park H.-J."/>
            <person name="Ramirez L."/>
            <person name="Alfaro M."/>
            <person name="Sun H."/>
            <person name="Tritt A."/>
            <person name="Yoshinaga Y."/>
            <person name="Zwiers L.-H."/>
            <person name="Turgeon B."/>
            <person name="Goodwin S."/>
            <person name="Spatafora J."/>
            <person name="Crous P."/>
            <person name="Grigoriev I."/>
        </authorList>
    </citation>
    <scope>NUCLEOTIDE SEQUENCE [LARGE SCALE GENOMIC DNA]</scope>
    <source>
        <strain evidence="9">CBS 304.66</strain>
    </source>
</reference>
<organism evidence="8 9">
    <name type="scientific">Lojkania enalia</name>
    <dbReference type="NCBI Taxonomy" id="147567"/>
    <lineage>
        <taxon>Eukaryota</taxon>
        <taxon>Fungi</taxon>
        <taxon>Dikarya</taxon>
        <taxon>Ascomycota</taxon>
        <taxon>Pezizomycotina</taxon>
        <taxon>Dothideomycetes</taxon>
        <taxon>Pleosporomycetidae</taxon>
        <taxon>Pleosporales</taxon>
        <taxon>Pleosporales incertae sedis</taxon>
        <taxon>Lojkania</taxon>
    </lineage>
</organism>
<dbReference type="Pfam" id="PF11712">
    <property type="entry name" value="Vma12"/>
    <property type="match status" value="1"/>
</dbReference>